<dbReference type="AlphaFoldDB" id="A0A1H4EJP4"/>
<protein>
    <submittedName>
        <fullName evidence="1">Hydrophobic W protein</fullName>
    </submittedName>
</protein>
<keyword evidence="2" id="KW-1185">Reference proteome</keyword>
<reference evidence="1 2" key="1">
    <citation type="submission" date="2016-10" db="EMBL/GenBank/DDBJ databases">
        <authorList>
            <person name="de Groot N.N."/>
        </authorList>
    </citation>
    <scope>NUCLEOTIDE SEQUENCE [LARGE SCALE GENOMIC DNA]</scope>
    <source>
        <strain evidence="1 2">SR12</strain>
    </source>
</reference>
<evidence type="ECO:0000313" key="2">
    <source>
        <dbReference type="Proteomes" id="UP000199394"/>
    </source>
</evidence>
<dbReference type="InterPro" id="IPR006637">
    <property type="entry name" value="ChW"/>
</dbReference>
<dbReference type="EMBL" id="FNRK01000046">
    <property type="protein sequence ID" value="SEA85274.1"/>
    <property type="molecule type" value="Genomic_DNA"/>
</dbReference>
<name>A0A1H4EJP4_9FIRM</name>
<sequence>MDSQGYDIGVEYKTHVENIGWQDVKSNEELSGTFGQSLRLEAIQISLTGADADKYDIYYQVHAQNYGWLGWGKNGESAGTEGFGYRLEAIKIVVVPKGSDAPAIDSTLLPFYKK</sequence>
<gene>
    <name evidence="1" type="ORF">SAMN04515656_1463</name>
</gene>
<evidence type="ECO:0000313" key="1">
    <source>
        <dbReference type="EMBL" id="SEA85274.1"/>
    </source>
</evidence>
<accession>A0A1H4EJP4</accession>
<dbReference type="SMART" id="SM00728">
    <property type="entry name" value="ChW"/>
    <property type="match status" value="2"/>
</dbReference>
<dbReference type="STRING" id="81409.SAMN04515656_1463"/>
<organism evidence="1 2">
    <name type="scientific">Eubacterium aggregans</name>
    <dbReference type="NCBI Taxonomy" id="81409"/>
    <lineage>
        <taxon>Bacteria</taxon>
        <taxon>Bacillati</taxon>
        <taxon>Bacillota</taxon>
        <taxon>Clostridia</taxon>
        <taxon>Eubacteriales</taxon>
        <taxon>Eubacteriaceae</taxon>
        <taxon>Eubacterium</taxon>
    </lineage>
</organism>
<dbReference type="Proteomes" id="UP000199394">
    <property type="component" value="Unassembled WGS sequence"/>
</dbReference>
<proteinExistence type="predicted"/>
<dbReference type="Pfam" id="PF07538">
    <property type="entry name" value="ChW"/>
    <property type="match status" value="2"/>
</dbReference>